<evidence type="ECO:0008006" key="4">
    <source>
        <dbReference type="Google" id="ProtNLM"/>
    </source>
</evidence>
<proteinExistence type="predicted"/>
<gene>
    <name evidence="2" type="ORF">ABB37_08533</name>
</gene>
<organism evidence="2 3">
    <name type="scientific">Leptomonas pyrrhocoris</name>
    <name type="common">Firebug parasite</name>
    <dbReference type="NCBI Taxonomy" id="157538"/>
    <lineage>
        <taxon>Eukaryota</taxon>
        <taxon>Discoba</taxon>
        <taxon>Euglenozoa</taxon>
        <taxon>Kinetoplastea</taxon>
        <taxon>Metakinetoplastina</taxon>
        <taxon>Trypanosomatida</taxon>
        <taxon>Trypanosomatidae</taxon>
        <taxon>Leishmaniinae</taxon>
        <taxon>Leptomonas</taxon>
    </lineage>
</organism>
<sequence>MPVVDVSVLSATDVMGVSPKKRFCVYVRLQGQAIRTKPTGVDRNGEIYFGERFRFQYQPDARRPGRNRMFVELWTKSLFSQACVSVAWIEMDEQNFQRGQQSRINVRGTFENKSAVISLAVTPLDFGNVPGISQPPTQSQQGMPGQMQYAPPLGYPNAPGQLPYQMQRQPQLQPGMYANPPAEGVPLAQESPYSTSTYMPNAVPVVRDAGNACEAARLPPQPDAYVGAALPPPLYPGLTRGGASAGMEQLFPEALPVSDQSPKPDYGDDYPKKPTQF</sequence>
<comment type="caution">
    <text evidence="2">The sequence shown here is derived from an EMBL/GenBank/DDBJ whole genome shotgun (WGS) entry which is preliminary data.</text>
</comment>
<dbReference type="EMBL" id="LGTL01000025">
    <property type="protein sequence ID" value="KPA75218.1"/>
    <property type="molecule type" value="Genomic_DNA"/>
</dbReference>
<name>A0A0N0DRV6_LEPPY</name>
<dbReference type="Proteomes" id="UP000037923">
    <property type="component" value="Unassembled WGS sequence"/>
</dbReference>
<feature type="region of interest" description="Disordered" evidence="1">
    <location>
        <begin position="237"/>
        <end position="277"/>
    </location>
</feature>
<evidence type="ECO:0000313" key="3">
    <source>
        <dbReference type="Proteomes" id="UP000037923"/>
    </source>
</evidence>
<reference evidence="2 3" key="1">
    <citation type="submission" date="2015-07" db="EMBL/GenBank/DDBJ databases">
        <title>High-quality genome of monoxenous trypanosomatid Leptomonas pyrrhocoris.</title>
        <authorList>
            <person name="Flegontov P."/>
            <person name="Butenko A."/>
            <person name="Firsov S."/>
            <person name="Vlcek C."/>
            <person name="Logacheva M.D."/>
            <person name="Field M."/>
            <person name="Filatov D."/>
            <person name="Flegontova O."/>
            <person name="Gerasimov E."/>
            <person name="Jackson A.P."/>
            <person name="Kelly S."/>
            <person name="Opperdoes F."/>
            <person name="O'Reilly A."/>
            <person name="Votypka J."/>
            <person name="Yurchenko V."/>
            <person name="Lukes J."/>
        </authorList>
    </citation>
    <scope>NUCLEOTIDE SEQUENCE [LARGE SCALE GENOMIC DNA]</scope>
    <source>
        <strain evidence="2">H10</strain>
    </source>
</reference>
<dbReference type="OrthoDB" id="277477at2759"/>
<dbReference type="GeneID" id="26908817"/>
<feature type="compositionally biased region" description="Basic and acidic residues" evidence="1">
    <location>
        <begin position="265"/>
        <end position="277"/>
    </location>
</feature>
<dbReference type="AlphaFoldDB" id="A0A0N0DRV6"/>
<dbReference type="VEuPathDB" id="TriTrypDB:LpyrH10_25_0310"/>
<keyword evidence="3" id="KW-1185">Reference proteome</keyword>
<dbReference type="OMA" id="VAWIEMA"/>
<accession>A0A0N0DRV6</accession>
<dbReference type="RefSeq" id="XP_015653657.1">
    <property type="nucleotide sequence ID" value="XM_015807575.1"/>
</dbReference>
<evidence type="ECO:0000313" key="2">
    <source>
        <dbReference type="EMBL" id="KPA75218.1"/>
    </source>
</evidence>
<evidence type="ECO:0000256" key="1">
    <source>
        <dbReference type="SAM" id="MobiDB-lite"/>
    </source>
</evidence>
<protein>
    <recommendedName>
        <fullName evidence="4">C2 domain-containing protein</fullName>
    </recommendedName>
</protein>